<keyword evidence="1" id="KW-0677">Repeat</keyword>
<feature type="repeat" description="ANK" evidence="2">
    <location>
        <begin position="1165"/>
        <end position="1193"/>
    </location>
</feature>
<feature type="domain" description="NACHT" evidence="4">
    <location>
        <begin position="130"/>
        <end position="281"/>
    </location>
</feature>
<protein>
    <submittedName>
        <fullName evidence="5">Ankyrin repeat-containing domain protein</fullName>
    </submittedName>
</protein>
<feature type="repeat" description="ANK" evidence="2">
    <location>
        <begin position="869"/>
        <end position="901"/>
    </location>
</feature>
<feature type="repeat" description="ANK" evidence="2">
    <location>
        <begin position="703"/>
        <end position="735"/>
    </location>
</feature>
<sequence length="1824" mass="197891">MACLSALKACDVALRHLRDRLVPLCKPGLKSTLMWPFQASSIEQHLGLLSRQKATLSLALSAYQARLLATHVRKAARENKATRTSKVANWFKASNPEQNHAACREKWEPGTATWVFDEDEFISWQGAAGGLLWVHGIPGAGKTILCSTIIDHLGRATASGGDADGGAKRMTYYYFDFSDSRKHGVVNMLKSVIYQLLCATPRESEAATALYNGRREGTEEPTMEELVSLLMSEIALTEVTYLVIDALDECPGPRGERQVLFKGFLNAEKLPENLKILVTSRQEPDIEAALNSIVTHKIGIQNCNVDDDVSVYVKREIERDATLMRWQPAMKKEILDAVVMGAHGMFRWAVCQLDAIKQCLTPAMVRKELGRMPEDLDHTYDRILQALPPRHQAFVKNALRWLAFSARPLLLEELAEAAVVDSSEADFQLDLARFIVPTSILDVCGVLVTVSTIGDEYSSIRRPEWLNQKVDVETEAGADYPDYFEQQYTVVSLSHYSVKEYITSQRLSTGSLSPYHTSARLAHSHIAQCCVQYLLSYNEGEIAFDFRINEFPLLEYASRNWMLHWSQALGDAAGAAPPSGMARDILERFLAVDPSKCQPYLNWLNIYDPEYKHKPSRERWPLRSFRRNKSYSLEQRPTTLYWAVKLGDLALVRGLVERGADAHRYCHDAYLGTALSAAAARPSLEIVEYLLSRGVDPNAPNRRHGSVLQIAARSGSSQVVQRLLAAGADANHRGGEENSPAMAAALRRHYRLVELLVERGGDTGGRGTTEALHQAAKTGDLEMVERLLLRAGADASRPDIRGRTPLSLAVRSGSLPVVASLLRHGADVNVTARYGRDRQHFPLTAAAENGFAEIASALLRAGANPNPPDGVPPLVAAVRSGHLAVVVLLLDADADPAAPDSPYHLNSFHAAVDCRHFAIARLLLERFPDVPCGDATFLDAVRFYDECPAILELLVGRGANMDALGDAGSALHVALLVQSRAAAWRILSHNPYIHTMTSIGTPLTAAIEAGFTDIAKELIRRGASVHRRRLAEPSKSMEHVGFESQRRAIPKWLETIRMCRHLSTWERASSPFEAAVELACKMNSEPESEAESDSDSDSDSDSEGEREEEESTEMIDLLIDQGVDLQDEGEDIGDSLFWPIFHEAPSILRYLAAKGIDLNRPFSRQACNAIQYAAKENEVKLIKLLLELGVDVDGPPGGQGTSLYCGFLSKSRETVALLLDNGAKIVERTSEGDTSNVLVPAIECGLGDEFLPRLLDMGASVNLADDSAGAGPLPLAVAVYSGNRGLAELLTRHGARFADPEWETLADAASKKPIHEIRWLLELAAEAGLSLSSDEEQGTPLMEASAMGRKDVIRLLLEAGANLNSSSAAPEEHVPSKGTAAVDFEAIRADDMRPRGALAAAVAQDDIDTAAFLLERGADPNSWGRSAICIALNHGCVAMIDLLFRHGADIRSERNHRYFAHAAWGGEGALSRLLQEPLSAAQRRKGVDVALQAALSVADPSISLWLLDQHGADVQARGGLFGSPLQAALAPAYPTPGAGVYDRRCLLADMLLDRGADPNALPAQAEVDDETVARGRTLKFTMVACPLVLAIRVGPLGDRYSGDHAHLVRKLLAAGANPNGSGRDDKDTPLQAAAHDTALVQLLLAAGADANAVTDTKLGTALHAAALAQNPESIKLLLAAGASVHAHAGKYGSVVHCAAKVGKPGSAGNRQAMYTRSVRAMELLAAAGADVLARGGRYGSALQAAAKAGNLDGMIWLIEKGADVYALGGKWGHIHNAAVKTRKWGVISWLERCYGREVWHELDRKLLSETASHGGHRSGEEPAT</sequence>
<dbReference type="InterPro" id="IPR002110">
    <property type="entry name" value="Ankyrin_rpt"/>
</dbReference>
<dbReference type="Gene3D" id="3.40.50.300">
    <property type="entry name" value="P-loop containing nucleotide triphosphate hydrolases"/>
    <property type="match status" value="1"/>
</dbReference>
<dbReference type="PRINTS" id="PR01415">
    <property type="entry name" value="ANKYRIN"/>
</dbReference>
<evidence type="ECO:0000259" key="4">
    <source>
        <dbReference type="PROSITE" id="PS50837"/>
    </source>
</evidence>
<name>A0AA40A1Y9_9PEZI</name>
<evidence type="ECO:0000313" key="5">
    <source>
        <dbReference type="EMBL" id="KAK0707760.1"/>
    </source>
</evidence>
<dbReference type="PROSITE" id="PS50088">
    <property type="entry name" value="ANK_REPEAT"/>
    <property type="match status" value="10"/>
</dbReference>
<feature type="repeat" description="ANK" evidence="2">
    <location>
        <begin position="1423"/>
        <end position="1455"/>
    </location>
</feature>
<keyword evidence="2" id="KW-0040">ANK repeat</keyword>
<proteinExistence type="predicted"/>
<dbReference type="Gene3D" id="1.25.40.20">
    <property type="entry name" value="Ankyrin repeat-containing domain"/>
    <property type="match status" value="6"/>
</dbReference>
<dbReference type="PROSITE" id="PS50837">
    <property type="entry name" value="NACHT"/>
    <property type="match status" value="1"/>
</dbReference>
<evidence type="ECO:0000256" key="3">
    <source>
        <dbReference type="SAM" id="MobiDB-lite"/>
    </source>
</evidence>
<evidence type="ECO:0000313" key="6">
    <source>
        <dbReference type="Proteomes" id="UP001172102"/>
    </source>
</evidence>
<dbReference type="PROSITE" id="PS50297">
    <property type="entry name" value="ANK_REP_REGION"/>
    <property type="match status" value="7"/>
</dbReference>
<feature type="repeat" description="ANK" evidence="2">
    <location>
        <begin position="767"/>
        <end position="800"/>
    </location>
</feature>
<dbReference type="InterPro" id="IPR051616">
    <property type="entry name" value="Cul2-RING_E3_ligase_SR"/>
</dbReference>
<dbReference type="InterPro" id="IPR056884">
    <property type="entry name" value="NPHP3-like_N"/>
</dbReference>
<reference evidence="5" key="1">
    <citation type="submission" date="2023-06" db="EMBL/GenBank/DDBJ databases">
        <title>Genome-scale phylogeny and comparative genomics of the fungal order Sordariales.</title>
        <authorList>
            <consortium name="Lawrence Berkeley National Laboratory"/>
            <person name="Hensen N."/>
            <person name="Bonometti L."/>
            <person name="Westerberg I."/>
            <person name="Brannstrom I.O."/>
            <person name="Guillou S."/>
            <person name="Cros-Aarteil S."/>
            <person name="Calhoun S."/>
            <person name="Haridas S."/>
            <person name="Kuo A."/>
            <person name="Mondo S."/>
            <person name="Pangilinan J."/>
            <person name="Riley R."/>
            <person name="Labutti K."/>
            <person name="Andreopoulos B."/>
            <person name="Lipzen A."/>
            <person name="Chen C."/>
            <person name="Yanf M."/>
            <person name="Daum C."/>
            <person name="Ng V."/>
            <person name="Clum A."/>
            <person name="Steindorff A."/>
            <person name="Ohm R."/>
            <person name="Martin F."/>
            <person name="Silar P."/>
            <person name="Natvig D."/>
            <person name="Lalanne C."/>
            <person name="Gautier V."/>
            <person name="Ament-Velasquez S.L."/>
            <person name="Kruys A."/>
            <person name="Hutchinson M.I."/>
            <person name="Powell A.J."/>
            <person name="Barry K."/>
            <person name="Miller A.N."/>
            <person name="Grigoriev I.V."/>
            <person name="Debuchy R."/>
            <person name="Gladieux P."/>
            <person name="Thoren M.H."/>
            <person name="Johannesson H."/>
        </authorList>
    </citation>
    <scope>NUCLEOTIDE SEQUENCE</scope>
    <source>
        <strain evidence="5">SMH4607-1</strain>
    </source>
</reference>
<keyword evidence="6" id="KW-1185">Reference proteome</keyword>
<feature type="compositionally biased region" description="Acidic residues" evidence="3">
    <location>
        <begin position="1086"/>
        <end position="1113"/>
    </location>
</feature>
<dbReference type="EMBL" id="JAUKUA010000006">
    <property type="protein sequence ID" value="KAK0707760.1"/>
    <property type="molecule type" value="Genomic_DNA"/>
</dbReference>
<feature type="repeat" description="ANK" evidence="2">
    <location>
        <begin position="1336"/>
        <end position="1368"/>
    </location>
</feature>
<dbReference type="InterPro" id="IPR036770">
    <property type="entry name" value="Ankyrin_rpt-contain_sf"/>
</dbReference>
<feature type="repeat" description="ANK" evidence="2">
    <location>
        <begin position="1657"/>
        <end position="1689"/>
    </location>
</feature>
<feature type="repeat" description="ANK" evidence="2">
    <location>
        <begin position="838"/>
        <end position="870"/>
    </location>
</feature>
<dbReference type="PANTHER" id="PTHR46224:SF64">
    <property type="entry name" value="IQ MOTIF AND ANKYRIN REPEAT DOMAIN-CONTAINING PROTEIN 1"/>
    <property type="match status" value="1"/>
</dbReference>
<dbReference type="InterPro" id="IPR027417">
    <property type="entry name" value="P-loop_NTPase"/>
</dbReference>
<comment type="caution">
    <text evidence="5">The sequence shown here is derived from an EMBL/GenBank/DDBJ whole genome shotgun (WGS) entry which is preliminary data.</text>
</comment>
<feature type="repeat" description="ANK" evidence="2">
    <location>
        <begin position="801"/>
        <end position="833"/>
    </location>
</feature>
<organism evidence="5 6">
    <name type="scientific">Lasiosphaeris hirsuta</name>
    <dbReference type="NCBI Taxonomy" id="260670"/>
    <lineage>
        <taxon>Eukaryota</taxon>
        <taxon>Fungi</taxon>
        <taxon>Dikarya</taxon>
        <taxon>Ascomycota</taxon>
        <taxon>Pezizomycotina</taxon>
        <taxon>Sordariomycetes</taxon>
        <taxon>Sordariomycetidae</taxon>
        <taxon>Sordariales</taxon>
        <taxon>Lasiosphaeriaceae</taxon>
        <taxon>Lasiosphaeris</taxon>
    </lineage>
</organism>
<dbReference type="SMART" id="SM00248">
    <property type="entry name" value="ANK"/>
    <property type="match status" value="20"/>
</dbReference>
<feature type="region of interest" description="Disordered" evidence="3">
    <location>
        <begin position="1082"/>
        <end position="1113"/>
    </location>
</feature>
<dbReference type="PANTHER" id="PTHR46224">
    <property type="entry name" value="ANKYRIN REPEAT FAMILY PROTEIN"/>
    <property type="match status" value="1"/>
</dbReference>
<evidence type="ECO:0000256" key="1">
    <source>
        <dbReference type="ARBA" id="ARBA00022737"/>
    </source>
</evidence>
<feature type="repeat" description="ANK" evidence="2">
    <location>
        <begin position="670"/>
        <end position="702"/>
    </location>
</feature>
<gene>
    <name evidence="5" type="ORF">B0H67DRAFT_588521</name>
</gene>
<dbReference type="Pfam" id="PF24883">
    <property type="entry name" value="NPHP3_N"/>
    <property type="match status" value="1"/>
</dbReference>
<dbReference type="SUPFAM" id="SSF52540">
    <property type="entry name" value="P-loop containing nucleoside triphosphate hydrolases"/>
    <property type="match status" value="1"/>
</dbReference>
<accession>A0AA40A1Y9</accession>
<dbReference type="Pfam" id="PF12796">
    <property type="entry name" value="Ank_2"/>
    <property type="match status" value="5"/>
</dbReference>
<dbReference type="SUPFAM" id="SSF48403">
    <property type="entry name" value="Ankyrin repeat"/>
    <property type="match status" value="3"/>
</dbReference>
<dbReference type="Proteomes" id="UP001172102">
    <property type="component" value="Unassembled WGS sequence"/>
</dbReference>
<evidence type="ECO:0000256" key="2">
    <source>
        <dbReference type="PROSITE-ProRule" id="PRU00023"/>
    </source>
</evidence>
<dbReference type="InterPro" id="IPR007111">
    <property type="entry name" value="NACHT_NTPase"/>
</dbReference>